<gene>
    <name evidence="1" type="ORF">WN985_29565</name>
</gene>
<proteinExistence type="predicted"/>
<dbReference type="RefSeq" id="WP_342310517.1">
    <property type="nucleotide sequence ID" value="NZ_CP150850.1"/>
</dbReference>
<protein>
    <submittedName>
        <fullName evidence="1">Uncharacterized protein</fullName>
    </submittedName>
</protein>
<keyword evidence="2" id="KW-1185">Reference proteome</keyword>
<evidence type="ECO:0000313" key="1">
    <source>
        <dbReference type="EMBL" id="WZW56659.1"/>
    </source>
</evidence>
<evidence type="ECO:0000313" key="2">
    <source>
        <dbReference type="Proteomes" id="UP001484179"/>
    </source>
</evidence>
<dbReference type="Proteomes" id="UP001484179">
    <property type="component" value="Chromosome 2"/>
</dbReference>
<accession>A0ABZ3BQ04</accession>
<organism evidence="1 2">
    <name type="scientific">Burkholderia pyrrocinia</name>
    <name type="common">Pseudomonas pyrrocinia</name>
    <dbReference type="NCBI Taxonomy" id="60550"/>
    <lineage>
        <taxon>Bacteria</taxon>
        <taxon>Pseudomonadati</taxon>
        <taxon>Pseudomonadota</taxon>
        <taxon>Betaproteobacteria</taxon>
        <taxon>Burkholderiales</taxon>
        <taxon>Burkholderiaceae</taxon>
        <taxon>Burkholderia</taxon>
        <taxon>Burkholderia cepacia complex</taxon>
    </lineage>
</organism>
<name>A0ABZ3BQ04_BURPY</name>
<sequence length="71" mass="7954">MDKSNVHWRSDGFEFRCDDGAPLRVIFALGCCDREAMSWAATTGGYTGDVVRDVMLQAVENRFHRALQTDG</sequence>
<dbReference type="EMBL" id="CP150850">
    <property type="protein sequence ID" value="WZW56659.1"/>
    <property type="molecule type" value="Genomic_DNA"/>
</dbReference>
<reference evidence="1 2" key="1">
    <citation type="submission" date="2024-04" db="EMBL/GenBank/DDBJ databases">
        <title>Biological Control Activity of Plant Growth Promoting Rhizobacteria Burkholderia pyrrocinia BX1 against Tobacco black shank Introduction Tobacco black shank (TBS) caused by the oomycete Phytophthora. nicotianae (P. nicotianae) has become a destructive soil.</title>
        <authorList>
            <person name="Liu X."/>
            <person name="Shu C."/>
        </authorList>
    </citation>
    <scope>NUCLEOTIDE SEQUENCE [LARGE SCALE GENOMIC DNA]</scope>
    <source>
        <strain evidence="1 2">BX1</strain>
    </source>
</reference>